<accession>A0ABD3L206</accession>
<evidence type="ECO:0000313" key="3">
    <source>
        <dbReference type="EMBL" id="KAL3745713.1"/>
    </source>
</evidence>
<reference evidence="3 4" key="1">
    <citation type="submission" date="2024-11" db="EMBL/GenBank/DDBJ databases">
        <title>Chromosome-level genome assembly of Eucalyptus globulus Labill. provides insights into its genome evolution.</title>
        <authorList>
            <person name="Li X."/>
        </authorList>
    </citation>
    <scope>NUCLEOTIDE SEQUENCE [LARGE SCALE GENOMIC DNA]</scope>
    <source>
        <strain evidence="3">CL2024</strain>
        <tissue evidence="3">Fresh tender leaves</tissue>
    </source>
</reference>
<keyword evidence="1" id="KW-0520">NAD</keyword>
<comment type="caution">
    <text evidence="3">The sequence shown here is derived from an EMBL/GenBank/DDBJ whole genome shotgun (WGS) entry which is preliminary data.</text>
</comment>
<dbReference type="EMBL" id="JBJKBG010000003">
    <property type="protein sequence ID" value="KAL3745713.1"/>
    <property type="molecule type" value="Genomic_DNA"/>
</dbReference>
<evidence type="ECO:0000313" key="4">
    <source>
        <dbReference type="Proteomes" id="UP001634007"/>
    </source>
</evidence>
<protein>
    <recommendedName>
        <fullName evidence="2">TIR domain-containing protein</fullName>
    </recommendedName>
</protein>
<keyword evidence="4" id="KW-1185">Reference proteome</keyword>
<sequence length="166" mass="18696">MDIQTSRSRGGGSSETREKSYDVYLSFRGPDTREGFVDHLYERLLGQEVRVFKDDEELVMGEDVGASLRRTIRLSKIAIPILSESYASSRLCLMELAQIVEYHKTTGQIIMPVFFNVTPSVVKNKSHGYGEAIARHRERGIDPDTLRKGEEALSYVGSIPGLEIDR</sequence>
<proteinExistence type="predicted"/>
<dbReference type="SUPFAM" id="SSF52200">
    <property type="entry name" value="Toll/Interleukin receptor TIR domain"/>
    <property type="match status" value="1"/>
</dbReference>
<dbReference type="Proteomes" id="UP001634007">
    <property type="component" value="Unassembled WGS sequence"/>
</dbReference>
<dbReference type="PANTHER" id="PTHR32009">
    <property type="entry name" value="TMV RESISTANCE PROTEIN N-LIKE"/>
    <property type="match status" value="1"/>
</dbReference>
<dbReference type="PROSITE" id="PS50104">
    <property type="entry name" value="TIR"/>
    <property type="match status" value="1"/>
</dbReference>
<dbReference type="AlphaFoldDB" id="A0ABD3L206"/>
<name>A0ABD3L206_EUCGL</name>
<gene>
    <name evidence="3" type="ORF">ACJRO7_014779</name>
</gene>
<organism evidence="3 4">
    <name type="scientific">Eucalyptus globulus</name>
    <name type="common">Tasmanian blue gum</name>
    <dbReference type="NCBI Taxonomy" id="34317"/>
    <lineage>
        <taxon>Eukaryota</taxon>
        <taxon>Viridiplantae</taxon>
        <taxon>Streptophyta</taxon>
        <taxon>Embryophyta</taxon>
        <taxon>Tracheophyta</taxon>
        <taxon>Spermatophyta</taxon>
        <taxon>Magnoliopsida</taxon>
        <taxon>eudicotyledons</taxon>
        <taxon>Gunneridae</taxon>
        <taxon>Pentapetalae</taxon>
        <taxon>rosids</taxon>
        <taxon>malvids</taxon>
        <taxon>Myrtales</taxon>
        <taxon>Myrtaceae</taxon>
        <taxon>Myrtoideae</taxon>
        <taxon>Eucalypteae</taxon>
        <taxon>Eucalyptus</taxon>
    </lineage>
</organism>
<dbReference type="InterPro" id="IPR035897">
    <property type="entry name" value="Toll_tir_struct_dom_sf"/>
</dbReference>
<dbReference type="SMART" id="SM00255">
    <property type="entry name" value="TIR"/>
    <property type="match status" value="1"/>
</dbReference>
<dbReference type="InterPro" id="IPR000157">
    <property type="entry name" value="TIR_dom"/>
</dbReference>
<dbReference type="Gene3D" id="3.40.50.10140">
    <property type="entry name" value="Toll/interleukin-1 receptor homology (TIR) domain"/>
    <property type="match status" value="1"/>
</dbReference>
<dbReference type="Pfam" id="PF01582">
    <property type="entry name" value="TIR"/>
    <property type="match status" value="1"/>
</dbReference>
<evidence type="ECO:0000259" key="2">
    <source>
        <dbReference type="PROSITE" id="PS50104"/>
    </source>
</evidence>
<evidence type="ECO:0000256" key="1">
    <source>
        <dbReference type="ARBA" id="ARBA00023027"/>
    </source>
</evidence>
<feature type="domain" description="TIR" evidence="2">
    <location>
        <begin position="19"/>
        <end position="157"/>
    </location>
</feature>
<dbReference type="PANTHER" id="PTHR32009:SF153">
    <property type="entry name" value="TMV RESISTANCE PROTEIN N-LIKE"/>
    <property type="match status" value="1"/>
</dbReference>